<proteinExistence type="predicted"/>
<evidence type="ECO:0000313" key="2">
    <source>
        <dbReference type="Proteomes" id="UP000034350"/>
    </source>
</evidence>
<dbReference type="VEuPathDB" id="MicrosporidiaDB:NCER_101282"/>
<dbReference type="OrthoDB" id="2196301at2759"/>
<dbReference type="EMBL" id="JPQZ01000027">
    <property type="protein sequence ID" value="KKO75245.1"/>
    <property type="molecule type" value="Genomic_DNA"/>
</dbReference>
<name>A0A0F9WEM4_9MICR</name>
<comment type="caution">
    <text evidence="1">The sequence shown here is derived from an EMBL/GenBank/DDBJ whole genome shotgun (WGS) entry which is preliminary data.</text>
</comment>
<reference evidence="1 2" key="1">
    <citation type="journal article" date="2015" name="Environ. Microbiol.">
        <title>Genome analyses suggest the presence of polyploidy and recent human-driven expansions in eight global populations of the honeybee pathogen Nosema ceranae.</title>
        <authorList>
            <person name="Pelin A."/>
            <person name="Selman M."/>
            <person name="Aris-Brosou S."/>
            <person name="Farinelli L."/>
            <person name="Corradi N."/>
        </authorList>
    </citation>
    <scope>NUCLEOTIDE SEQUENCE [LARGE SCALE GENOMIC DNA]</scope>
    <source>
        <strain evidence="1 2">PA08 1199</strain>
    </source>
</reference>
<dbReference type="RefSeq" id="XP_024330987.1">
    <property type="nucleotide sequence ID" value="XM_024474877.1"/>
</dbReference>
<organism evidence="1 2">
    <name type="scientific">Vairimorpha ceranae</name>
    <dbReference type="NCBI Taxonomy" id="40302"/>
    <lineage>
        <taxon>Eukaryota</taxon>
        <taxon>Fungi</taxon>
        <taxon>Fungi incertae sedis</taxon>
        <taxon>Microsporidia</taxon>
        <taxon>Nosematidae</taxon>
        <taxon>Vairimorpha</taxon>
    </lineage>
</organism>
<keyword evidence="2" id="KW-1185">Reference proteome</keyword>
<dbReference type="VEuPathDB" id="MicrosporidiaDB:G9O61_00g013310"/>
<gene>
    <name evidence="1" type="ORF">AAJ76_2700032069</name>
</gene>
<dbReference type="GeneID" id="36319805"/>
<dbReference type="AlphaFoldDB" id="A0A0F9WEM4"/>
<sequence length="426" mass="51481">MHNLMDEHDYKKMIRFMKKSYQSFCKEVVEITKPFIDNIDFLLVNFPYFKEIEMVSKYFMTQNEDFNHVFIAKFYSFSNIIFYNPELICEMDNYDSISVNKLKLWDGVLGRSGRKKLRRSWVRCKGLETDDTEIYTLNDKEVVLRLFFDIINYHFKKMKKVVLDHINIKKVLEYLYIDDSLMDRILNIEHTSIFKGIDNVSEMFIKSEKYNLLEKYYENEHDVVNDNLDTDRLTYLFLINPHFLEYKTIYNVLKLKARHIPVYENFILKRGDYYSDKEMICSDTKYYLYLSLLNINPPEVFFTFPLVTEKMINLWFLDAENAFILFNNFKFIDKDILHSKIFERIQNAYRNGLSESVKSKPKVNTIFSFCRKLLKKDMLSFISYHETDKINEYIDECFDDSFMRYICKLVIDEVPVLNIFEKQSKE</sequence>
<evidence type="ECO:0000313" key="1">
    <source>
        <dbReference type="EMBL" id="KKO75245.1"/>
    </source>
</evidence>
<dbReference type="Proteomes" id="UP000034350">
    <property type="component" value="Unassembled WGS sequence"/>
</dbReference>
<protein>
    <submittedName>
        <fullName evidence="1">Uncharacterized protein</fullName>
    </submittedName>
</protein>
<accession>A0A0F9WEM4</accession>
<dbReference type="VEuPathDB" id="MicrosporidiaDB:AAJ76_2700032069"/>